<reference evidence="1" key="1">
    <citation type="submission" date="2022-08" db="EMBL/GenBank/DDBJ databases">
        <title>A Global Phylogenomic Analysis of the Shiitake Genus Lentinula.</title>
        <authorList>
            <consortium name="DOE Joint Genome Institute"/>
            <person name="Sierra-Patev S."/>
            <person name="Min B."/>
            <person name="Naranjo-Ortiz M."/>
            <person name="Looney B."/>
            <person name="Konkel Z."/>
            <person name="Slot J.C."/>
            <person name="Sakamoto Y."/>
            <person name="Steenwyk J.L."/>
            <person name="Rokas A."/>
            <person name="Carro J."/>
            <person name="Camarero S."/>
            <person name="Ferreira P."/>
            <person name="Molpeceres G."/>
            <person name="Ruiz-Duenas F.J."/>
            <person name="Serrano A."/>
            <person name="Henrissat B."/>
            <person name="Drula E."/>
            <person name="Hughes K.W."/>
            <person name="Mata J.L."/>
            <person name="Ishikawa N.K."/>
            <person name="Vargas-Isla R."/>
            <person name="Ushijima S."/>
            <person name="Smith C.A."/>
            <person name="Ahrendt S."/>
            <person name="Andreopoulos W."/>
            <person name="He G."/>
            <person name="Labutti K."/>
            <person name="Lipzen A."/>
            <person name="Ng V."/>
            <person name="Riley R."/>
            <person name="Sandor L."/>
            <person name="Barry K."/>
            <person name="Martinez A.T."/>
            <person name="Xiao Y."/>
            <person name="Gibbons J.G."/>
            <person name="Terashima K."/>
            <person name="Grigoriev I.V."/>
            <person name="Hibbett D.S."/>
        </authorList>
    </citation>
    <scope>NUCLEOTIDE SEQUENCE</scope>
    <source>
        <strain evidence="1">RHP3577 ss4</strain>
    </source>
</reference>
<name>A0ABQ8VTC4_9AGAR</name>
<accession>A0ABQ8VTC4</accession>
<dbReference type="EMBL" id="JANVFT010000013">
    <property type="protein sequence ID" value="KAJ4498852.1"/>
    <property type="molecule type" value="Genomic_DNA"/>
</dbReference>
<evidence type="ECO:0000313" key="2">
    <source>
        <dbReference type="Proteomes" id="UP001150217"/>
    </source>
</evidence>
<organism evidence="1 2">
    <name type="scientific">Lentinula lateritia</name>
    <dbReference type="NCBI Taxonomy" id="40482"/>
    <lineage>
        <taxon>Eukaryota</taxon>
        <taxon>Fungi</taxon>
        <taxon>Dikarya</taxon>
        <taxon>Basidiomycota</taxon>
        <taxon>Agaricomycotina</taxon>
        <taxon>Agaricomycetes</taxon>
        <taxon>Agaricomycetidae</taxon>
        <taxon>Agaricales</taxon>
        <taxon>Marasmiineae</taxon>
        <taxon>Omphalotaceae</taxon>
        <taxon>Lentinula</taxon>
    </lineage>
</organism>
<protein>
    <submittedName>
        <fullName evidence="1">Uncharacterized protein</fullName>
    </submittedName>
</protein>
<evidence type="ECO:0000313" key="1">
    <source>
        <dbReference type="EMBL" id="KAJ4498852.1"/>
    </source>
</evidence>
<comment type="caution">
    <text evidence="1">The sequence shown here is derived from an EMBL/GenBank/DDBJ whole genome shotgun (WGS) entry which is preliminary data.</text>
</comment>
<keyword evidence="2" id="KW-1185">Reference proteome</keyword>
<sequence length="85" mass="9582">MHSNSCGEPGIYLVFPPNINSSLLLFGRPKADLSLPIPLWNSFKHLWALVWRSSIIFSMSMLLVFQDSSVEDAIGLHARLSINRQ</sequence>
<dbReference type="Proteomes" id="UP001150217">
    <property type="component" value="Unassembled WGS sequence"/>
</dbReference>
<proteinExistence type="predicted"/>
<gene>
    <name evidence="1" type="ORF">C8R41DRAFT_816734</name>
</gene>